<comment type="caution">
    <text evidence="1">The sequence shown here is derived from an EMBL/GenBank/DDBJ whole genome shotgun (WGS) entry which is preliminary data.</text>
</comment>
<reference evidence="1 2" key="1">
    <citation type="submission" date="2023-10" db="EMBL/GenBank/DDBJ databases">
        <title>Virgibacillus soli CC-YMP-6 genome.</title>
        <authorList>
            <person name="Miliotis G."/>
            <person name="Sengupta P."/>
            <person name="Hameed A."/>
            <person name="Chuvochina M."/>
            <person name="Mcdonagh F."/>
            <person name="Simpson A.C."/>
            <person name="Singh N.K."/>
            <person name="Rekha P.D."/>
            <person name="Raman K."/>
            <person name="Hugenholtz P."/>
            <person name="Venkateswaran K."/>
        </authorList>
    </citation>
    <scope>NUCLEOTIDE SEQUENCE [LARGE SCALE GENOMIC DNA]</scope>
    <source>
        <strain evidence="1 2">CC-YMP-6</strain>
    </source>
</reference>
<proteinExistence type="predicted"/>
<evidence type="ECO:0000313" key="2">
    <source>
        <dbReference type="Proteomes" id="UP001275315"/>
    </source>
</evidence>
<dbReference type="Pfam" id="PF13797">
    <property type="entry name" value="Post_transc_reg"/>
    <property type="match status" value="1"/>
</dbReference>
<name>A0ABU5CQA6_9BACI</name>
<organism evidence="1 2">
    <name type="scientific">Paracerasibacillus soli</name>
    <dbReference type="NCBI Taxonomy" id="480284"/>
    <lineage>
        <taxon>Bacteria</taxon>
        <taxon>Bacillati</taxon>
        <taxon>Bacillota</taxon>
        <taxon>Bacilli</taxon>
        <taxon>Bacillales</taxon>
        <taxon>Bacillaceae</taxon>
        <taxon>Paracerasibacillus</taxon>
    </lineage>
</organism>
<dbReference type="RefSeq" id="WP_320379287.1">
    <property type="nucleotide sequence ID" value="NZ_JAWDIQ010000001.1"/>
</dbReference>
<dbReference type="InterPro" id="IPR025716">
    <property type="entry name" value="Post-transcriptional_regulator"/>
</dbReference>
<accession>A0ABU5CQA6</accession>
<gene>
    <name evidence="1" type="ORF">RWD45_08320</name>
</gene>
<protein>
    <submittedName>
        <fullName evidence="1">Post-transcriptional regulator</fullName>
    </submittedName>
</protein>
<dbReference type="Proteomes" id="UP001275315">
    <property type="component" value="Unassembled WGS sequence"/>
</dbReference>
<evidence type="ECO:0000313" key="1">
    <source>
        <dbReference type="EMBL" id="MDY0408562.1"/>
    </source>
</evidence>
<keyword evidence="2" id="KW-1185">Reference proteome</keyword>
<sequence>MTSLVKYNMLGNGGLGLDEKRTVNDWKSEMKVILKSKTTEFHLIGYPRATPEEIWSCLVKKVWKGNPEKRLFEIVQDIFHLSTTTYMSYITVNAYQADEDLASSIAALTGSNL</sequence>
<dbReference type="EMBL" id="JAWDIQ010000001">
    <property type="protein sequence ID" value="MDY0408562.1"/>
    <property type="molecule type" value="Genomic_DNA"/>
</dbReference>